<dbReference type="EMBL" id="JABLKP010000018">
    <property type="protein sequence ID" value="NQP84042.1"/>
    <property type="molecule type" value="Genomic_DNA"/>
</dbReference>
<dbReference type="Pfam" id="PF01381">
    <property type="entry name" value="HTH_3"/>
    <property type="match status" value="1"/>
</dbReference>
<dbReference type="InterPro" id="IPR010982">
    <property type="entry name" value="Lambda_DNA-bd_dom_sf"/>
</dbReference>
<organism evidence="2 4">
    <name type="scientific">Streptococcus suis</name>
    <dbReference type="NCBI Taxonomy" id="1307"/>
    <lineage>
        <taxon>Bacteria</taxon>
        <taxon>Bacillati</taxon>
        <taxon>Bacillota</taxon>
        <taxon>Bacilli</taxon>
        <taxon>Lactobacillales</taxon>
        <taxon>Streptococcaceae</taxon>
        <taxon>Streptococcus</taxon>
    </lineage>
</organism>
<dbReference type="SUPFAM" id="SSF47413">
    <property type="entry name" value="lambda repressor-like DNA-binding domains"/>
    <property type="match status" value="1"/>
</dbReference>
<dbReference type="InterPro" id="IPR001387">
    <property type="entry name" value="Cro/C1-type_HTH"/>
</dbReference>
<reference evidence="2 4" key="1">
    <citation type="submission" date="2016-02" db="EMBL/GenBank/DDBJ databases">
        <authorList>
            <consortium name="Pathogen Informatics"/>
        </authorList>
    </citation>
    <scope>NUCLEOTIDE SEQUENCE [LARGE SCALE GENOMIC DNA]</scope>
    <source>
        <strain evidence="2 4">LSS95</strain>
    </source>
</reference>
<dbReference type="Gene3D" id="1.10.260.40">
    <property type="entry name" value="lambda repressor-like DNA-binding domains"/>
    <property type="match status" value="1"/>
</dbReference>
<accession>A0A0Z8MS89</accession>
<dbReference type="CDD" id="cd00093">
    <property type="entry name" value="HTH_XRE"/>
    <property type="match status" value="1"/>
</dbReference>
<proteinExistence type="predicted"/>
<dbReference type="AlphaFoldDB" id="A0A0Z8MS89"/>
<sequence>MTDVRNKLNQLRTNQGISLSKLSRQLEDEYDISVSPSQLNYYEKGERSPRNQKVWESLAKIFDVSVAELLNIKEDVPPYPYETYTPREEKIWIEYNQRGINKTGISFDTYLILQKKGLDISNIIEKIIEPNIENVKALYDLLNDENFKENLELQQEAYTVIEKHLSDPKKFKKLALHIVHHPSFMIYLKGLIDFDKEDCTNEADLLINYLLLDEVDKKIAFDLIQKLSDRNT</sequence>
<name>A0A0Z8MS89_STRSU</name>
<dbReference type="RefSeq" id="WP_050571572.1">
    <property type="nucleotide sequence ID" value="NZ_CEEK01000006.1"/>
</dbReference>
<evidence type="ECO:0000313" key="2">
    <source>
        <dbReference type="EMBL" id="CYW14252.1"/>
    </source>
</evidence>
<dbReference type="Proteomes" id="UP000069831">
    <property type="component" value="Unassembled WGS sequence"/>
</dbReference>
<dbReference type="SMART" id="SM00530">
    <property type="entry name" value="HTH_XRE"/>
    <property type="match status" value="1"/>
</dbReference>
<evidence type="ECO:0000313" key="3">
    <source>
        <dbReference type="EMBL" id="NQP84042.1"/>
    </source>
</evidence>
<evidence type="ECO:0000259" key="1">
    <source>
        <dbReference type="PROSITE" id="PS50943"/>
    </source>
</evidence>
<dbReference type="EMBL" id="FIIR01000039">
    <property type="protein sequence ID" value="CYW14252.1"/>
    <property type="molecule type" value="Genomic_DNA"/>
</dbReference>
<dbReference type="Proteomes" id="UP000748881">
    <property type="component" value="Unassembled WGS sequence"/>
</dbReference>
<feature type="domain" description="HTH cro/C1-type" evidence="1">
    <location>
        <begin position="8"/>
        <end position="69"/>
    </location>
</feature>
<dbReference type="PROSITE" id="PS50943">
    <property type="entry name" value="HTH_CROC1"/>
    <property type="match status" value="1"/>
</dbReference>
<dbReference type="GO" id="GO:0003677">
    <property type="term" value="F:DNA binding"/>
    <property type="evidence" value="ECO:0007669"/>
    <property type="project" value="InterPro"/>
</dbReference>
<reference evidence="3" key="2">
    <citation type="submission" date="2020-05" db="EMBL/GenBank/DDBJ databases">
        <title>Linking phenotype, genotype and ecology: antimicrobial resistance in the zoonotic pathogen Streptococcus suis.</title>
        <authorList>
            <person name="Hadjirin N.F."/>
            <person name="Miller E.L."/>
            <person name="Murray G.R."/>
            <person name="Yen P.L.K."/>
            <person name="Phuc H.D."/>
            <person name="Wileman T.M."/>
            <person name="Hernandez-Garcia J."/>
            <person name="Williamson S.M."/>
            <person name="Parkhill J."/>
            <person name="Maskell D.J."/>
            <person name="Zhou R."/>
            <person name="Fittipaldi N."/>
            <person name="Gottschalk M."/>
            <person name="Tucker A.D.W."/>
            <person name="Hoa N.T."/>
            <person name="Welch J."/>
            <person name="Weinert L.A."/>
        </authorList>
    </citation>
    <scope>NUCLEOTIDE SEQUENCE</scope>
    <source>
        <strain evidence="3">TMW_SS111</strain>
    </source>
</reference>
<gene>
    <name evidence="2" type="ORF">ERS132457_02087</name>
    <name evidence="3" type="ORF">HO898_10025</name>
</gene>
<protein>
    <submittedName>
        <fullName evidence="2">Helix-turn-helix domain</fullName>
    </submittedName>
    <submittedName>
        <fullName evidence="3">Helix-turn-helix transcriptional regulator</fullName>
    </submittedName>
</protein>
<evidence type="ECO:0000313" key="4">
    <source>
        <dbReference type="Proteomes" id="UP000069831"/>
    </source>
</evidence>